<dbReference type="PRINTS" id="PR00080">
    <property type="entry name" value="SDRFAMILY"/>
</dbReference>
<gene>
    <name evidence="5" type="ORF">F5878DRAFT_539703</name>
</gene>
<dbReference type="CDD" id="cd05374">
    <property type="entry name" value="17beta-HSD-like_SDR_c"/>
    <property type="match status" value="1"/>
</dbReference>
<dbReference type="InterPro" id="IPR051911">
    <property type="entry name" value="SDR_oxidoreductase"/>
</dbReference>
<evidence type="ECO:0000313" key="5">
    <source>
        <dbReference type="EMBL" id="KAJ3837269.1"/>
    </source>
</evidence>
<dbReference type="InterPro" id="IPR002347">
    <property type="entry name" value="SDR_fam"/>
</dbReference>
<comment type="similarity">
    <text evidence="1 4">Belongs to the short-chain dehydrogenases/reductases (SDR) family.</text>
</comment>
<dbReference type="PRINTS" id="PR00081">
    <property type="entry name" value="GDHRDH"/>
</dbReference>
<evidence type="ECO:0000256" key="2">
    <source>
        <dbReference type="ARBA" id="ARBA00022857"/>
    </source>
</evidence>
<protein>
    <recommendedName>
        <fullName evidence="7">NAD(P)-binding protein</fullName>
    </recommendedName>
</protein>
<keyword evidence="2" id="KW-0521">NADP</keyword>
<dbReference type="PANTHER" id="PTHR43976">
    <property type="entry name" value="SHORT CHAIN DEHYDROGENASE"/>
    <property type="match status" value="1"/>
</dbReference>
<evidence type="ECO:0000256" key="1">
    <source>
        <dbReference type="ARBA" id="ARBA00006484"/>
    </source>
</evidence>
<dbReference type="EMBL" id="MU806258">
    <property type="protein sequence ID" value="KAJ3837269.1"/>
    <property type="molecule type" value="Genomic_DNA"/>
</dbReference>
<evidence type="ECO:0000256" key="4">
    <source>
        <dbReference type="RuleBase" id="RU000363"/>
    </source>
</evidence>
<dbReference type="PANTHER" id="PTHR43976:SF16">
    <property type="entry name" value="SHORT-CHAIN DEHYDROGENASE_REDUCTASE FAMILY PROTEIN"/>
    <property type="match status" value="1"/>
</dbReference>
<keyword evidence="6" id="KW-1185">Reference proteome</keyword>
<dbReference type="AlphaFoldDB" id="A0AA38UCQ1"/>
<evidence type="ECO:0000256" key="3">
    <source>
        <dbReference type="ARBA" id="ARBA00023002"/>
    </source>
</evidence>
<dbReference type="Pfam" id="PF00106">
    <property type="entry name" value="adh_short"/>
    <property type="match status" value="1"/>
</dbReference>
<sequence length="307" mass="34051">MDHPRVWLITGTSSGFGRRLVSSVLLRGDRVIASARTIESIRDTHIFPSSDNLRLLELDVSADEETLRSKVLEEALGFWGRIDVLVNNAGYSLKVLAEDARLADFQKQFQTNFYAPAILTNAVLPQMRSRKEGTIVMIGSRSSWNPIPVSTMLNEVPLYGASKAALRVYTEGLAHELSSSGFPHIRLIIFEPSSFRTEKTVLGFPMQVPSPNPGDPAYDDLRARVQKSLEALDLNQSGDPDKAVEVIVDVVRGEGCAEGKVGKELKGWPLYVPLGKEANRDIEAKCKTMLGAVERWREVTDHLDFDD</sequence>
<organism evidence="5 6">
    <name type="scientific">Lentinula raphanica</name>
    <dbReference type="NCBI Taxonomy" id="153919"/>
    <lineage>
        <taxon>Eukaryota</taxon>
        <taxon>Fungi</taxon>
        <taxon>Dikarya</taxon>
        <taxon>Basidiomycota</taxon>
        <taxon>Agaricomycotina</taxon>
        <taxon>Agaricomycetes</taxon>
        <taxon>Agaricomycetidae</taxon>
        <taxon>Agaricales</taxon>
        <taxon>Marasmiineae</taxon>
        <taxon>Omphalotaceae</taxon>
        <taxon>Lentinula</taxon>
    </lineage>
</organism>
<accession>A0AA38UCQ1</accession>
<dbReference type="PROSITE" id="PS00061">
    <property type="entry name" value="ADH_SHORT"/>
    <property type="match status" value="1"/>
</dbReference>
<evidence type="ECO:0008006" key="7">
    <source>
        <dbReference type="Google" id="ProtNLM"/>
    </source>
</evidence>
<dbReference type="SUPFAM" id="SSF51735">
    <property type="entry name" value="NAD(P)-binding Rossmann-fold domains"/>
    <property type="match status" value="1"/>
</dbReference>
<proteinExistence type="inferred from homology"/>
<dbReference type="Proteomes" id="UP001163846">
    <property type="component" value="Unassembled WGS sequence"/>
</dbReference>
<reference evidence="5" key="1">
    <citation type="submission" date="2022-08" db="EMBL/GenBank/DDBJ databases">
        <authorList>
            <consortium name="DOE Joint Genome Institute"/>
            <person name="Min B."/>
            <person name="Riley R."/>
            <person name="Sierra-Patev S."/>
            <person name="Naranjo-Ortiz M."/>
            <person name="Looney B."/>
            <person name="Konkel Z."/>
            <person name="Slot J.C."/>
            <person name="Sakamoto Y."/>
            <person name="Steenwyk J.L."/>
            <person name="Rokas A."/>
            <person name="Carro J."/>
            <person name="Camarero S."/>
            <person name="Ferreira P."/>
            <person name="Molpeceres G."/>
            <person name="Ruiz-Duenas F.J."/>
            <person name="Serrano A."/>
            <person name="Henrissat B."/>
            <person name="Drula E."/>
            <person name="Hughes K.W."/>
            <person name="Mata J.L."/>
            <person name="Ishikawa N.K."/>
            <person name="Vargas-Isla R."/>
            <person name="Ushijima S."/>
            <person name="Smith C.A."/>
            <person name="Ahrendt S."/>
            <person name="Andreopoulos W."/>
            <person name="He G."/>
            <person name="Labutti K."/>
            <person name="Lipzen A."/>
            <person name="Ng V."/>
            <person name="Sandor L."/>
            <person name="Barry K."/>
            <person name="Martinez A.T."/>
            <person name="Xiao Y."/>
            <person name="Gibbons J.G."/>
            <person name="Terashima K."/>
            <person name="Hibbett D.S."/>
            <person name="Grigoriev I.V."/>
        </authorList>
    </citation>
    <scope>NUCLEOTIDE SEQUENCE</scope>
    <source>
        <strain evidence="5">TFB9207</strain>
    </source>
</reference>
<dbReference type="InterPro" id="IPR020904">
    <property type="entry name" value="Sc_DH/Rdtase_CS"/>
</dbReference>
<name>A0AA38UCQ1_9AGAR</name>
<dbReference type="GO" id="GO:0016491">
    <property type="term" value="F:oxidoreductase activity"/>
    <property type="evidence" value="ECO:0007669"/>
    <property type="project" value="UniProtKB-KW"/>
</dbReference>
<keyword evidence="3" id="KW-0560">Oxidoreductase</keyword>
<evidence type="ECO:0000313" key="6">
    <source>
        <dbReference type="Proteomes" id="UP001163846"/>
    </source>
</evidence>
<dbReference type="InterPro" id="IPR036291">
    <property type="entry name" value="NAD(P)-bd_dom_sf"/>
</dbReference>
<comment type="caution">
    <text evidence="5">The sequence shown here is derived from an EMBL/GenBank/DDBJ whole genome shotgun (WGS) entry which is preliminary data.</text>
</comment>
<dbReference type="Gene3D" id="3.40.50.720">
    <property type="entry name" value="NAD(P)-binding Rossmann-like Domain"/>
    <property type="match status" value="1"/>
</dbReference>